<accession>A0AAN7NMA6</accession>
<dbReference type="AlphaFoldDB" id="A0AAN7NMA6"/>
<proteinExistence type="predicted"/>
<organism evidence="1 2">
    <name type="scientific">Mycteria americana</name>
    <name type="common">Wood stork</name>
    <dbReference type="NCBI Taxonomy" id="33587"/>
    <lineage>
        <taxon>Eukaryota</taxon>
        <taxon>Metazoa</taxon>
        <taxon>Chordata</taxon>
        <taxon>Craniata</taxon>
        <taxon>Vertebrata</taxon>
        <taxon>Euteleostomi</taxon>
        <taxon>Archelosauria</taxon>
        <taxon>Archosauria</taxon>
        <taxon>Dinosauria</taxon>
        <taxon>Saurischia</taxon>
        <taxon>Theropoda</taxon>
        <taxon>Coelurosauria</taxon>
        <taxon>Aves</taxon>
        <taxon>Neognathae</taxon>
        <taxon>Neoaves</taxon>
        <taxon>Aequornithes</taxon>
        <taxon>Ciconiiformes</taxon>
        <taxon>Ciconiidae</taxon>
        <taxon>Mycteria</taxon>
    </lineage>
</organism>
<evidence type="ECO:0000313" key="1">
    <source>
        <dbReference type="EMBL" id="KAK4828585.1"/>
    </source>
</evidence>
<sequence>MCFEADSEALTQLGIVSCPVSEGWGCRLKLFPRTSVSGSRGTFLLELLSLEKGRLRRDLIALYSYLKGCCREAGVGLSSQVTSHRTRGNGFKLHQGRFKLDIRKNLFTERVIKHWNRLPREVVESPSLEQEKREVFHTSDHFCGPPLDLLQQVHVLPVLRTPELDTVLQVGSHQSGVEGQNPLPRPAGHASCDAAQDMVGLLGCKRTLSAHVRLLIHQYPQVLLHRAALNPFIPQPVLIPGVAPTQVQDFALGLVEPHEVHTGPLLELVQVPLDSMPSLRRVNRTTQLGVICKLAEGALDPAVYVIDDDIKQYWSQWRPLRGTTHH</sequence>
<comment type="caution">
    <text evidence="1">The sequence shown here is derived from an EMBL/GenBank/DDBJ whole genome shotgun (WGS) entry which is preliminary data.</text>
</comment>
<gene>
    <name evidence="1" type="ORF">QYF61_027675</name>
</gene>
<dbReference type="Proteomes" id="UP001333110">
    <property type="component" value="Unassembled WGS sequence"/>
</dbReference>
<evidence type="ECO:0000313" key="2">
    <source>
        <dbReference type="Proteomes" id="UP001333110"/>
    </source>
</evidence>
<protein>
    <submittedName>
        <fullName evidence="1">Uncharacterized protein</fullName>
    </submittedName>
</protein>
<reference evidence="1 2" key="1">
    <citation type="journal article" date="2023" name="J. Hered.">
        <title>Chromosome-level genome of the wood stork (Mycteria americana) provides insight into avian chromosome evolution.</title>
        <authorList>
            <person name="Flamio R. Jr."/>
            <person name="Ramstad K.M."/>
        </authorList>
    </citation>
    <scope>NUCLEOTIDE SEQUENCE [LARGE SCALE GENOMIC DNA]</scope>
    <source>
        <strain evidence="1">JAX WOST 10</strain>
    </source>
</reference>
<keyword evidence="2" id="KW-1185">Reference proteome</keyword>
<dbReference type="EMBL" id="JAUNZN010000002">
    <property type="protein sequence ID" value="KAK4828585.1"/>
    <property type="molecule type" value="Genomic_DNA"/>
</dbReference>
<name>A0AAN7NMA6_MYCAM</name>